<dbReference type="STRING" id="1120976.SAMN03080606_02079"/>
<dbReference type="RefSeq" id="WP_091543078.1">
    <property type="nucleotide sequence ID" value="NZ_FMUS01000012.1"/>
</dbReference>
<dbReference type="OrthoDB" id="3171075at2"/>
<dbReference type="Proteomes" id="UP000198636">
    <property type="component" value="Unassembled WGS sequence"/>
</dbReference>
<keyword evidence="2" id="KW-1185">Reference proteome</keyword>
<accession>A0A1G5HPU3</accession>
<name>A0A1G5HPU3_9FIRM</name>
<gene>
    <name evidence="1" type="ORF">SAMN03080606_02079</name>
</gene>
<dbReference type="Pfam" id="PF04245">
    <property type="entry name" value="NA37"/>
    <property type="match status" value="1"/>
</dbReference>
<dbReference type="EMBL" id="FMUS01000012">
    <property type="protein sequence ID" value="SCY65757.1"/>
    <property type="molecule type" value="Genomic_DNA"/>
</dbReference>
<protein>
    <recommendedName>
        <fullName evidence="3">Nucleoid-associated protein YejK</fullName>
    </recommendedName>
</protein>
<evidence type="ECO:0000313" key="2">
    <source>
        <dbReference type="Proteomes" id="UP000198636"/>
    </source>
</evidence>
<evidence type="ECO:0008006" key="3">
    <source>
        <dbReference type="Google" id="ProtNLM"/>
    </source>
</evidence>
<organism evidence="1 2">
    <name type="scientific">Alkaliphilus peptidifermentans DSM 18978</name>
    <dbReference type="NCBI Taxonomy" id="1120976"/>
    <lineage>
        <taxon>Bacteria</taxon>
        <taxon>Bacillati</taxon>
        <taxon>Bacillota</taxon>
        <taxon>Clostridia</taxon>
        <taxon>Peptostreptococcales</taxon>
        <taxon>Natronincolaceae</taxon>
        <taxon>Alkaliphilus</taxon>
    </lineage>
</organism>
<dbReference type="AlphaFoldDB" id="A0A1G5HPU3"/>
<reference evidence="1 2" key="1">
    <citation type="submission" date="2016-10" db="EMBL/GenBank/DDBJ databases">
        <authorList>
            <person name="de Groot N.N."/>
        </authorList>
    </citation>
    <scope>NUCLEOTIDE SEQUENCE [LARGE SCALE GENOMIC DNA]</scope>
    <source>
        <strain evidence="1 2">DSM 18978</strain>
    </source>
</reference>
<sequence>MEEKSINVTINRIIVHILDTQLGMPILSLKEHLINEDIQEFMETHLSKALKDHHLKQASFIESDNIIKKFTEVISQDQQEFIEISGEMAKYLYSIMIKNPSIPSADVMFCTFQCQDEWFLGILKFNYRSSFIHYTEETDEVRTNTIVKHQTTLPGLHQKVDECAIISLHNYSIKLLEKEYEINGEKKCYFSEEFLQCEGRQSDVTIAKNLKKITEKFTKKYCNQDMEVADSFGKAILGCVEEKGAIDIREITDRVFKNNSELKEEYIEHMLNSGFEENEVEIREDIAEKVFRKRKIKTNHGIEINLSLEDESNHVELINNQDGTISILIKNIDSISYK</sequence>
<proteinExistence type="predicted"/>
<dbReference type="InterPro" id="IPR007358">
    <property type="entry name" value="Nucleoid_associated_NdpA"/>
</dbReference>
<evidence type="ECO:0000313" key="1">
    <source>
        <dbReference type="EMBL" id="SCY65757.1"/>
    </source>
</evidence>
<dbReference type="GO" id="GO:0009295">
    <property type="term" value="C:nucleoid"/>
    <property type="evidence" value="ECO:0007669"/>
    <property type="project" value="InterPro"/>
</dbReference>